<dbReference type="CDD" id="cd03447">
    <property type="entry name" value="FAS_MaoC"/>
    <property type="match status" value="1"/>
</dbReference>
<dbReference type="PRINTS" id="PR01483">
    <property type="entry name" value="FASYNTHASE"/>
</dbReference>
<dbReference type="Pfam" id="PF01575">
    <property type="entry name" value="MaoC_dehydratas"/>
    <property type="match status" value="1"/>
</dbReference>
<dbReference type="GO" id="GO:0004312">
    <property type="term" value="F:fatty acid synthase activity"/>
    <property type="evidence" value="ECO:0007669"/>
    <property type="project" value="InterPro"/>
</dbReference>
<feature type="domain" description="Malonyl-CoA:ACP transacylase (MAT)" evidence="3">
    <location>
        <begin position="352"/>
        <end position="718"/>
    </location>
</feature>
<dbReference type="Gene3D" id="3.30.70.2430">
    <property type="match status" value="1"/>
</dbReference>
<feature type="domain" description="FAS1-like dehydratase" evidence="5">
    <location>
        <begin position="1"/>
        <end position="85"/>
    </location>
</feature>
<dbReference type="Pfam" id="PF13452">
    <property type="entry name" value="FAS1_DH_region"/>
    <property type="match status" value="1"/>
</dbReference>
<protein>
    <recommendedName>
        <fullName evidence="8">Malonyl-CoA:ACP transacylase (MAT) domain-containing protein</fullName>
    </recommendedName>
</protein>
<dbReference type="Gene3D" id="3.10.129.10">
    <property type="entry name" value="Hotdog Thioesterase"/>
    <property type="match status" value="2"/>
</dbReference>
<dbReference type="GO" id="GO:0006633">
    <property type="term" value="P:fatty acid biosynthetic process"/>
    <property type="evidence" value="ECO:0007669"/>
    <property type="project" value="InterPro"/>
</dbReference>
<keyword evidence="7" id="KW-1185">Reference proteome</keyword>
<dbReference type="InterPro" id="IPR016035">
    <property type="entry name" value="Acyl_Trfase/lysoPLipase"/>
</dbReference>
<keyword evidence="1" id="KW-0808">Transferase</keyword>
<sequence>APLDYAIRLGWLAIIKTIFPKEIDGDLLKLVHLSNGFRQFDNVRPLQSGDVVDCTAKILALKNTASGKLVKVRSVIQRGGVDVMEINSQFLYRGKFNDFEHTFEVVEETPVEVVLDSAQSIAVLKSKSWFSWDHPELNPSVGSHLIFRLNTFASYESPEVFSSVHTKGQVAMQVSTKEFVNVASVDFEASGSHGNPVLDYLKRHGQSIEQAQYFENGGYSVLPTGEEFSSSIRVPNSNTSYAEISTDYNPIHVNPYIADLAELPGTITHGMWTSASTRKFVETFAAENKPLRVTSYDVSFLGMVLPSDQLETKLFHVGMQNGKRIIKIETFNQNGAKVLEGTAEVDQPTTAYVFTGQGSQEPGMGMALYGSSPVAKAVWDIADNHFLKNYGFSILDIVRNNPKEKTIHFGGVQGKAIRQNYMAMTYDTVTAEGEVKTLPLFPEISDKSDFYTFKSPNGLLSATQFTQPALTLVEKAAFEDMVSKGLIQQNAPFAGHSLGEYATLASIGNVLPIESLIDLVFFRGMTMQSAVERDELGRSDYGMVAVNPSRISKSLTENYLKYLVDSISHETQSLLDIVNFNVENWQYVVSGSLTCLDVLANVLNYLKSANIDLAKLMKEMSLEDLKEHLSQIIHSCLAKSLEKKSQHGFINLERGYATIPLPGIDVPFHSRFLLSGVVPFRNFILRTIHQTNVDVNRLIGKYIPNLVAEPFNVTKDYFELIHKVSSSPKIAKVLKSWDE</sequence>
<dbReference type="InterPro" id="IPR001227">
    <property type="entry name" value="Ac_transferase_dom_sf"/>
</dbReference>
<dbReference type="OrthoDB" id="4251012at2759"/>
<evidence type="ECO:0000259" key="3">
    <source>
        <dbReference type="Pfam" id="PF00698"/>
    </source>
</evidence>
<keyword evidence="2" id="KW-0378">Hydrolase</keyword>
<dbReference type="EMBL" id="KQ965346">
    <property type="protein sequence ID" value="KXN64626.1"/>
    <property type="molecule type" value="Genomic_DNA"/>
</dbReference>
<dbReference type="OMA" id="RASEMYQ"/>
<dbReference type="InterPro" id="IPR050830">
    <property type="entry name" value="Fungal_FAS"/>
</dbReference>
<dbReference type="InterPro" id="IPR029069">
    <property type="entry name" value="HotDog_dom_sf"/>
</dbReference>
<dbReference type="AlphaFoldDB" id="A0A137NPG3"/>
<dbReference type="SUPFAM" id="SSF54637">
    <property type="entry name" value="Thioesterase/thiol ester dehydrase-isomerase"/>
    <property type="match status" value="2"/>
</dbReference>
<reference evidence="6 7" key="1">
    <citation type="journal article" date="2015" name="Genome Biol. Evol.">
        <title>Phylogenomic analyses indicate that early fungi evolved digesting cell walls of algal ancestors of land plants.</title>
        <authorList>
            <person name="Chang Y."/>
            <person name="Wang S."/>
            <person name="Sekimoto S."/>
            <person name="Aerts A.L."/>
            <person name="Choi C."/>
            <person name="Clum A."/>
            <person name="LaButti K.M."/>
            <person name="Lindquist E.A."/>
            <person name="Yee Ngan C."/>
            <person name="Ohm R.A."/>
            <person name="Salamov A.A."/>
            <person name="Grigoriev I.V."/>
            <person name="Spatafora J.W."/>
            <person name="Berbee M.L."/>
        </authorList>
    </citation>
    <scope>NUCLEOTIDE SEQUENCE [LARGE SCALE GENOMIC DNA]</scope>
    <source>
        <strain evidence="6 7">NRRL 28638</strain>
    </source>
</reference>
<dbReference type="InterPro" id="IPR014043">
    <property type="entry name" value="Acyl_transferase_dom"/>
</dbReference>
<dbReference type="Gene3D" id="3.40.366.10">
    <property type="entry name" value="Malonyl-Coenzyme A Acyl Carrier Protein, domain 2"/>
    <property type="match status" value="1"/>
</dbReference>
<feature type="domain" description="MaoC-like" evidence="4">
    <location>
        <begin position="235"/>
        <end position="331"/>
    </location>
</feature>
<dbReference type="PANTHER" id="PTHR10982:SF21">
    <property type="entry name" value="FATTY ACID SYNTHASE SUBUNIT BETA"/>
    <property type="match status" value="1"/>
</dbReference>
<evidence type="ECO:0000259" key="4">
    <source>
        <dbReference type="Pfam" id="PF01575"/>
    </source>
</evidence>
<accession>A0A137NPG3</accession>
<dbReference type="InterPro" id="IPR003965">
    <property type="entry name" value="Fatty_acid_synthase"/>
</dbReference>
<dbReference type="Pfam" id="PF00698">
    <property type="entry name" value="Acyl_transf_1"/>
    <property type="match status" value="1"/>
</dbReference>
<dbReference type="PANTHER" id="PTHR10982">
    <property type="entry name" value="MALONYL COA-ACYL CARRIER PROTEIN TRANSACYLASE"/>
    <property type="match status" value="1"/>
</dbReference>
<evidence type="ECO:0008006" key="8">
    <source>
        <dbReference type="Google" id="ProtNLM"/>
    </source>
</evidence>
<dbReference type="SUPFAM" id="SSF52151">
    <property type="entry name" value="FabD/lysophospholipase-like"/>
    <property type="match status" value="1"/>
</dbReference>
<feature type="non-terminal residue" evidence="6">
    <location>
        <position position="739"/>
    </location>
</feature>
<dbReference type="Gene3D" id="6.10.140.1400">
    <property type="match status" value="1"/>
</dbReference>
<dbReference type="InterPro" id="IPR002539">
    <property type="entry name" value="MaoC-like_dom"/>
</dbReference>
<evidence type="ECO:0000313" key="7">
    <source>
        <dbReference type="Proteomes" id="UP000070444"/>
    </source>
</evidence>
<dbReference type="Gene3D" id="6.10.60.10">
    <property type="match status" value="1"/>
</dbReference>
<dbReference type="GO" id="GO:0005835">
    <property type="term" value="C:fatty acid synthase complex"/>
    <property type="evidence" value="ECO:0007669"/>
    <property type="project" value="InterPro"/>
</dbReference>
<dbReference type="Gene3D" id="6.10.250.1850">
    <property type="match status" value="1"/>
</dbReference>
<evidence type="ECO:0000256" key="2">
    <source>
        <dbReference type="ARBA" id="ARBA00022801"/>
    </source>
</evidence>
<dbReference type="Proteomes" id="UP000070444">
    <property type="component" value="Unassembled WGS sequence"/>
</dbReference>
<evidence type="ECO:0000313" key="6">
    <source>
        <dbReference type="EMBL" id="KXN64626.1"/>
    </source>
</evidence>
<evidence type="ECO:0000259" key="5">
    <source>
        <dbReference type="Pfam" id="PF13452"/>
    </source>
</evidence>
<dbReference type="FunFam" id="3.40.366.10:FF:000003">
    <property type="entry name" value="Fatty acid synthase subunit beta dehydratase"/>
    <property type="match status" value="1"/>
</dbReference>
<dbReference type="GO" id="GO:0016787">
    <property type="term" value="F:hydrolase activity"/>
    <property type="evidence" value="ECO:0007669"/>
    <property type="project" value="UniProtKB-KW"/>
</dbReference>
<dbReference type="InterPro" id="IPR039569">
    <property type="entry name" value="FAS1-like_DH_region"/>
</dbReference>
<gene>
    <name evidence="6" type="ORF">CONCODRAFT_26600</name>
</gene>
<dbReference type="STRING" id="796925.A0A137NPG3"/>
<proteinExistence type="predicted"/>
<feature type="non-terminal residue" evidence="6">
    <location>
        <position position="1"/>
    </location>
</feature>
<dbReference type="Pfam" id="PF22235">
    <property type="entry name" value="FAS1_thioest_ins"/>
    <property type="match status" value="1"/>
</dbReference>
<evidence type="ECO:0000256" key="1">
    <source>
        <dbReference type="ARBA" id="ARBA00022679"/>
    </source>
</evidence>
<name>A0A137NPG3_CONC2</name>
<organism evidence="6 7">
    <name type="scientific">Conidiobolus coronatus (strain ATCC 28846 / CBS 209.66 / NRRL 28638)</name>
    <name type="common">Delacroixia coronata</name>
    <dbReference type="NCBI Taxonomy" id="796925"/>
    <lineage>
        <taxon>Eukaryota</taxon>
        <taxon>Fungi</taxon>
        <taxon>Fungi incertae sedis</taxon>
        <taxon>Zoopagomycota</taxon>
        <taxon>Entomophthoromycotina</taxon>
        <taxon>Entomophthoromycetes</taxon>
        <taxon>Entomophthorales</taxon>
        <taxon>Ancylistaceae</taxon>
        <taxon>Conidiobolus</taxon>
    </lineage>
</organism>